<dbReference type="Proteomes" id="UP000054035">
    <property type="component" value="Unassembled WGS sequence"/>
</dbReference>
<evidence type="ECO:0000313" key="2">
    <source>
        <dbReference type="EMBL" id="KPL50067.1"/>
    </source>
</evidence>
<organism evidence="2 3">
    <name type="scientific">Xanthomonas axonopodis</name>
    <dbReference type="NCBI Taxonomy" id="53413"/>
    <lineage>
        <taxon>Bacteria</taxon>
        <taxon>Pseudomonadati</taxon>
        <taxon>Pseudomonadota</taxon>
        <taxon>Gammaproteobacteria</taxon>
        <taxon>Lysobacterales</taxon>
        <taxon>Lysobacteraceae</taxon>
        <taxon>Xanthomonas</taxon>
    </lineage>
</organism>
<dbReference type="EMBL" id="JFAQ01000035">
    <property type="protein sequence ID" value="KPL50067.1"/>
    <property type="molecule type" value="Genomic_DNA"/>
</dbReference>
<dbReference type="AlphaFoldDB" id="A0A0P6VTW3"/>
<feature type="compositionally biased region" description="Basic and acidic residues" evidence="1">
    <location>
        <begin position="25"/>
        <end position="35"/>
    </location>
</feature>
<reference evidence="2 3" key="1">
    <citation type="submission" date="2014-02" db="EMBL/GenBank/DDBJ databases">
        <title>Genome sequence of Xanthomonas axonopodis DSM 3585 (T).</title>
        <authorList>
            <person name="Midha S."/>
            <person name="Patil P.B."/>
        </authorList>
    </citation>
    <scope>NUCLEOTIDE SEQUENCE [LARGE SCALE GENOMIC DNA]</scope>
    <source>
        <strain evidence="2 3">DSM 3585</strain>
    </source>
</reference>
<comment type="caution">
    <text evidence="2">The sequence shown here is derived from an EMBL/GenBank/DDBJ whole genome shotgun (WGS) entry which is preliminary data.</text>
</comment>
<name>A0A0P6VTW3_9XANT</name>
<sequence length="67" mass="7061">MDPRSDALAGHSAGTQRPPLVRRRLPPDRARRAGGDRLGACAYRGRNPEARALALVATLTLGGIVGM</sequence>
<proteinExistence type="predicted"/>
<evidence type="ECO:0000256" key="1">
    <source>
        <dbReference type="SAM" id="MobiDB-lite"/>
    </source>
</evidence>
<feature type="region of interest" description="Disordered" evidence="1">
    <location>
        <begin position="1"/>
        <end position="35"/>
    </location>
</feature>
<evidence type="ECO:0000313" key="3">
    <source>
        <dbReference type="Proteomes" id="UP000054035"/>
    </source>
</evidence>
<gene>
    <name evidence="2" type="ORF">XAXN_03750</name>
</gene>
<accession>A0A0P6VTW3</accession>
<protein>
    <submittedName>
        <fullName evidence="2">Uncharacterized protein</fullName>
    </submittedName>
</protein>